<evidence type="ECO:0000313" key="8">
    <source>
        <dbReference type="EMBL" id="SBW81951.1"/>
    </source>
</evidence>
<sequence length="316" mass="35293">MSVQNLHDFDHWNQAVHAVCGRFVTQRCTHADNFIGSIQHHQLGDLNLADIQVNALSIRRERGSASRGDDRFYFLVLQREGSMAINRSAQTFTLHPGDMALLDSAESFEMQPNGLIAQLSIHLCRDAVDRLLPTHAWRFGKIEQSGLSGRLLHGMLQQISDGEMNLGAGQSHGAALQDALINLLQPSLHPDDVPNTGRPLRRLAERMINKTLLAPPTPAELAAMLNISVRQLYRQFELDGDSIGRYIQRQRLHCAARDLAQTGDNALPITTIAYKWGFTDSAHFSRVFKRHYSMPPKDYRANVQGATSAHNNQGHP</sequence>
<proteinExistence type="predicted"/>
<dbReference type="SMART" id="SM00342">
    <property type="entry name" value="HTH_ARAC"/>
    <property type="match status" value="1"/>
</dbReference>
<dbReference type="InterPro" id="IPR050204">
    <property type="entry name" value="AraC_XylS_family_regulators"/>
</dbReference>
<dbReference type="PROSITE" id="PS01124">
    <property type="entry name" value="HTH_ARAC_FAMILY_2"/>
    <property type="match status" value="1"/>
</dbReference>
<keyword evidence="4" id="KW-0010">Activator</keyword>
<dbReference type="GO" id="GO:0005737">
    <property type="term" value="C:cytoplasm"/>
    <property type="evidence" value="ECO:0007669"/>
    <property type="project" value="UniProtKB-SubCell"/>
</dbReference>
<evidence type="ECO:0000259" key="7">
    <source>
        <dbReference type="PROSITE" id="PS01124"/>
    </source>
</evidence>
<dbReference type="InterPro" id="IPR035418">
    <property type="entry name" value="AraC-bd_2"/>
</dbReference>
<dbReference type="InterPro" id="IPR020449">
    <property type="entry name" value="Tscrpt_reg_AraC-type_HTH"/>
</dbReference>
<dbReference type="Gene3D" id="1.10.10.60">
    <property type="entry name" value="Homeodomain-like"/>
    <property type="match status" value="1"/>
</dbReference>
<organism evidence="8 9">
    <name type="scientific">Pseudomonas veronii 1YdBTEX2</name>
    <dbReference type="NCBI Taxonomy" id="1295141"/>
    <lineage>
        <taxon>Bacteria</taxon>
        <taxon>Pseudomonadati</taxon>
        <taxon>Pseudomonadota</taxon>
        <taxon>Gammaproteobacteria</taxon>
        <taxon>Pseudomonadales</taxon>
        <taxon>Pseudomonadaceae</taxon>
        <taxon>Pseudomonas</taxon>
    </lineage>
</organism>
<dbReference type="PANTHER" id="PTHR46796:SF6">
    <property type="entry name" value="ARAC SUBFAMILY"/>
    <property type="match status" value="1"/>
</dbReference>
<dbReference type="GO" id="GO:0003700">
    <property type="term" value="F:DNA-binding transcription factor activity"/>
    <property type="evidence" value="ECO:0007669"/>
    <property type="project" value="InterPro"/>
</dbReference>
<name>A0A1D3K161_PSEVE</name>
<dbReference type="NCBIfam" id="NF007243">
    <property type="entry name" value="PRK09685.1"/>
    <property type="match status" value="1"/>
</dbReference>
<dbReference type="Proteomes" id="UP000245431">
    <property type="component" value="Chromosome PVE_r1"/>
</dbReference>
<comment type="function">
    <text evidence="6">Regulatory protein of the TOL plasmid xyl operons. XylS activates the xylXYZLTEGFJQKIH operon required for the degradation of toluene, m-xylene and p-xylene.</text>
</comment>
<evidence type="ECO:0000256" key="6">
    <source>
        <dbReference type="ARBA" id="ARBA00037345"/>
    </source>
</evidence>
<dbReference type="InterPro" id="IPR018060">
    <property type="entry name" value="HTH_AraC"/>
</dbReference>
<keyword evidence="3" id="KW-0238">DNA-binding</keyword>
<dbReference type="GO" id="GO:0009893">
    <property type="term" value="P:positive regulation of metabolic process"/>
    <property type="evidence" value="ECO:0007669"/>
    <property type="project" value="UniProtKB-ARBA"/>
</dbReference>
<dbReference type="SUPFAM" id="SSF46689">
    <property type="entry name" value="Homeodomain-like"/>
    <property type="match status" value="1"/>
</dbReference>
<dbReference type="InterPro" id="IPR018062">
    <property type="entry name" value="HTH_AraC-typ_CS"/>
</dbReference>
<reference evidence="9" key="1">
    <citation type="submission" date="2016-07" db="EMBL/GenBank/DDBJ databases">
        <authorList>
            <person name="Florea S."/>
            <person name="Webb J.S."/>
            <person name="Jaromczyk J."/>
            <person name="Schardl C.L."/>
        </authorList>
    </citation>
    <scope>NUCLEOTIDE SEQUENCE [LARGE SCALE GENOMIC DNA]</scope>
    <source>
        <strain evidence="9">1YdBTEX2</strain>
    </source>
</reference>
<dbReference type="PANTHER" id="PTHR46796">
    <property type="entry name" value="HTH-TYPE TRANSCRIPTIONAL ACTIVATOR RHAS-RELATED"/>
    <property type="match status" value="1"/>
</dbReference>
<gene>
    <name evidence="8" type="ORF">PVE_R1G4069</name>
</gene>
<evidence type="ECO:0000256" key="3">
    <source>
        <dbReference type="ARBA" id="ARBA00023125"/>
    </source>
</evidence>
<dbReference type="AlphaFoldDB" id="A0A1D3K161"/>
<dbReference type="Pfam" id="PF12833">
    <property type="entry name" value="HTH_18"/>
    <property type="match status" value="1"/>
</dbReference>
<dbReference type="EMBL" id="LT599583">
    <property type="protein sequence ID" value="SBW81951.1"/>
    <property type="molecule type" value="Genomic_DNA"/>
</dbReference>
<dbReference type="GO" id="GO:0043565">
    <property type="term" value="F:sequence-specific DNA binding"/>
    <property type="evidence" value="ECO:0007669"/>
    <property type="project" value="InterPro"/>
</dbReference>
<dbReference type="Pfam" id="PF14525">
    <property type="entry name" value="AraC_binding_2"/>
    <property type="match status" value="1"/>
</dbReference>
<protein>
    <submittedName>
        <fullName evidence="8">Transcriptional regulator</fullName>
    </submittedName>
</protein>
<evidence type="ECO:0000256" key="4">
    <source>
        <dbReference type="ARBA" id="ARBA00023159"/>
    </source>
</evidence>
<feature type="domain" description="HTH araC/xylS-type" evidence="7">
    <location>
        <begin position="202"/>
        <end position="302"/>
    </location>
</feature>
<keyword evidence="5" id="KW-0804">Transcription</keyword>
<evidence type="ECO:0000256" key="1">
    <source>
        <dbReference type="ARBA" id="ARBA00004496"/>
    </source>
</evidence>
<dbReference type="PRINTS" id="PR00032">
    <property type="entry name" value="HTHARAC"/>
</dbReference>
<accession>A0A1D3K161</accession>
<dbReference type="InterPro" id="IPR009057">
    <property type="entry name" value="Homeodomain-like_sf"/>
</dbReference>
<comment type="subcellular location">
    <subcellularLocation>
        <location evidence="1">Cytoplasm</location>
    </subcellularLocation>
</comment>
<dbReference type="PROSITE" id="PS00041">
    <property type="entry name" value="HTH_ARAC_FAMILY_1"/>
    <property type="match status" value="1"/>
</dbReference>
<evidence type="ECO:0000256" key="2">
    <source>
        <dbReference type="ARBA" id="ARBA00023015"/>
    </source>
</evidence>
<evidence type="ECO:0000313" key="9">
    <source>
        <dbReference type="Proteomes" id="UP000245431"/>
    </source>
</evidence>
<evidence type="ECO:0000256" key="5">
    <source>
        <dbReference type="ARBA" id="ARBA00023163"/>
    </source>
</evidence>
<keyword evidence="2" id="KW-0805">Transcription regulation</keyword>